<keyword evidence="18" id="KW-1185">Reference proteome</keyword>
<dbReference type="GO" id="GO:0005886">
    <property type="term" value="C:plasma membrane"/>
    <property type="evidence" value="ECO:0007669"/>
    <property type="project" value="UniProtKB-SubCell"/>
</dbReference>
<dbReference type="InterPro" id="IPR044965">
    <property type="entry name" value="Glyco_hydro_17_plant"/>
</dbReference>
<evidence type="ECO:0000256" key="9">
    <source>
        <dbReference type="ARBA" id="ARBA00023157"/>
    </source>
</evidence>
<keyword evidence="6" id="KW-0732">Signal</keyword>
<evidence type="ECO:0000256" key="3">
    <source>
        <dbReference type="ARBA" id="ARBA00008773"/>
    </source>
</evidence>
<dbReference type="Gene3D" id="3.20.20.80">
    <property type="entry name" value="Glycosidases"/>
    <property type="match status" value="1"/>
</dbReference>
<dbReference type="SMART" id="SM00768">
    <property type="entry name" value="X8"/>
    <property type="match status" value="1"/>
</dbReference>
<evidence type="ECO:0000256" key="11">
    <source>
        <dbReference type="ARBA" id="ARBA00033335"/>
    </source>
</evidence>
<dbReference type="GO" id="GO:0005975">
    <property type="term" value="P:carbohydrate metabolic process"/>
    <property type="evidence" value="ECO:0007669"/>
    <property type="project" value="InterPro"/>
</dbReference>
<evidence type="ECO:0000256" key="5">
    <source>
        <dbReference type="ARBA" id="ARBA00022622"/>
    </source>
</evidence>
<sequence>MLNVGKAKSWKDAKNGTHRMLQFNILSTETTRARISFLRNLSFMAQTQSSSRNSLLLLLSCTLFRQLYASNTKIGVNYGTKADNLPPPSTVATFLKSQTTIDRVKIFDANPDILRAFAGTGISVTVTVPNAAIPSLSTLPAAQAWLSQNISPFLPETAVTRISVGNEVVESSDETLIANILPAMKSLHDALSHANHTTVQVSTPHSLGILASSEPPSAASFLRGYDKSIFGPMLEFLRRTKSPFMVNPYPFFGIAPTEPETLNYALFKENSGVWDAGTSVNYTNMFDAQMDAVFSAMKKLGYDDVELVVAETGWPSVGEPKEAGVSFENAASYNGNLIKHVNSGKGTPLMPDRTFETFIFSLFNENLKPTVSERNYGLFNPDLTPVYDVGVSIAKEASVPTSGPGPTSGPSPISGRKSGPSPTSAPASGPSPTSGPASGPTALTPSEAPSSSSSSSSSKKKWCVPKGDASEAALQANIDFVCKSSGIECGAINDGGKCFKPNTVKSHAAYAMNAYYQASGGNDLDCDFNNTGLITYTDRSSQECMSPDAATGMKTRKPDEAASITRGFHNNLFFICISILISFTFF</sequence>
<protein>
    <recommendedName>
        <fullName evidence="4">glucan endo-1,3-beta-D-glucosidase</fullName>
        <ecNumber evidence="4">3.2.1.39</ecNumber>
    </recommendedName>
    <alternativeName>
        <fullName evidence="11">(1-&gt;3)-beta-glucan endohydrolase</fullName>
    </alternativeName>
    <alternativeName>
        <fullName evidence="12">Beta-1,3-endoglucanase</fullName>
    </alternativeName>
</protein>
<evidence type="ECO:0000256" key="10">
    <source>
        <dbReference type="ARBA" id="ARBA00023295"/>
    </source>
</evidence>
<feature type="domain" description="X8" evidence="16">
    <location>
        <begin position="461"/>
        <end position="546"/>
    </location>
</feature>
<dbReference type="InterPro" id="IPR000490">
    <property type="entry name" value="Glyco_hydro_17"/>
</dbReference>
<proteinExistence type="inferred from homology"/>
<keyword evidence="7 14" id="KW-0378">Hydrolase</keyword>
<organism evidence="17 18">
    <name type="scientific">Vigna mungo</name>
    <name type="common">Black gram</name>
    <name type="synonym">Phaseolus mungo</name>
    <dbReference type="NCBI Taxonomy" id="3915"/>
    <lineage>
        <taxon>Eukaryota</taxon>
        <taxon>Viridiplantae</taxon>
        <taxon>Streptophyta</taxon>
        <taxon>Embryophyta</taxon>
        <taxon>Tracheophyta</taxon>
        <taxon>Spermatophyta</taxon>
        <taxon>Magnoliopsida</taxon>
        <taxon>eudicotyledons</taxon>
        <taxon>Gunneridae</taxon>
        <taxon>Pentapetalae</taxon>
        <taxon>rosids</taxon>
        <taxon>fabids</taxon>
        <taxon>Fabales</taxon>
        <taxon>Fabaceae</taxon>
        <taxon>Papilionoideae</taxon>
        <taxon>50 kb inversion clade</taxon>
        <taxon>NPAAA clade</taxon>
        <taxon>indigoferoid/millettioid clade</taxon>
        <taxon>Phaseoleae</taxon>
        <taxon>Vigna</taxon>
    </lineage>
</organism>
<evidence type="ECO:0000256" key="14">
    <source>
        <dbReference type="RuleBase" id="RU004336"/>
    </source>
</evidence>
<evidence type="ECO:0000256" key="13">
    <source>
        <dbReference type="RuleBase" id="RU004335"/>
    </source>
</evidence>
<dbReference type="AlphaFoldDB" id="A0AAQ3PC44"/>
<dbReference type="Pfam" id="PF07983">
    <property type="entry name" value="X8"/>
    <property type="match status" value="1"/>
</dbReference>
<dbReference type="GO" id="GO:0098552">
    <property type="term" value="C:side of membrane"/>
    <property type="evidence" value="ECO:0007669"/>
    <property type="project" value="UniProtKB-KW"/>
</dbReference>
<dbReference type="GO" id="GO:0006952">
    <property type="term" value="P:defense response"/>
    <property type="evidence" value="ECO:0007669"/>
    <property type="project" value="UniProtKB-KW"/>
</dbReference>
<keyword evidence="5" id="KW-0336">GPI-anchor</keyword>
<comment type="similarity">
    <text evidence="3 13">Belongs to the glycosyl hydrolase 17 family.</text>
</comment>
<dbReference type="GO" id="GO:0042973">
    <property type="term" value="F:glucan endo-1,3-beta-D-glucosidase activity"/>
    <property type="evidence" value="ECO:0007669"/>
    <property type="project" value="UniProtKB-EC"/>
</dbReference>
<keyword evidence="5" id="KW-0449">Lipoprotein</keyword>
<evidence type="ECO:0000256" key="7">
    <source>
        <dbReference type="ARBA" id="ARBA00022801"/>
    </source>
</evidence>
<evidence type="ECO:0000256" key="8">
    <source>
        <dbReference type="ARBA" id="ARBA00022821"/>
    </source>
</evidence>
<reference evidence="17 18" key="1">
    <citation type="journal article" date="2023" name="Life. Sci Alliance">
        <title>Evolutionary insights into 3D genome organization and epigenetic landscape of Vigna mungo.</title>
        <authorList>
            <person name="Junaid A."/>
            <person name="Singh B."/>
            <person name="Bhatia S."/>
        </authorList>
    </citation>
    <scope>NUCLEOTIDE SEQUENCE [LARGE SCALE GENOMIC DNA]</scope>
    <source>
        <strain evidence="17">Urdbean</strain>
    </source>
</reference>
<evidence type="ECO:0000256" key="2">
    <source>
        <dbReference type="ARBA" id="ARBA00004609"/>
    </source>
</evidence>
<keyword evidence="9" id="KW-1015">Disulfide bond</keyword>
<keyword evidence="5" id="KW-0472">Membrane</keyword>
<keyword evidence="5" id="KW-0325">Glycoprotein</keyword>
<dbReference type="Gene3D" id="1.20.58.1040">
    <property type="match status" value="1"/>
</dbReference>
<dbReference type="PANTHER" id="PTHR32227">
    <property type="entry name" value="GLUCAN ENDO-1,3-BETA-GLUCOSIDASE BG1-RELATED-RELATED"/>
    <property type="match status" value="1"/>
</dbReference>
<gene>
    <name evidence="17" type="ORF">V8G54_003454</name>
</gene>
<dbReference type="Proteomes" id="UP001374535">
    <property type="component" value="Chromosome 1"/>
</dbReference>
<accession>A0AAQ3PC44</accession>
<dbReference type="InterPro" id="IPR017853">
    <property type="entry name" value="GH"/>
</dbReference>
<evidence type="ECO:0000256" key="4">
    <source>
        <dbReference type="ARBA" id="ARBA00012780"/>
    </source>
</evidence>
<comment type="subcellular location">
    <subcellularLocation>
        <location evidence="2">Cell membrane</location>
        <topology evidence="2">Lipid-anchor</topology>
        <topology evidence="2">GPI-anchor</topology>
    </subcellularLocation>
</comment>
<dbReference type="PROSITE" id="PS00587">
    <property type="entry name" value="GLYCOSYL_HYDROL_F17"/>
    <property type="match status" value="1"/>
</dbReference>
<feature type="region of interest" description="Disordered" evidence="15">
    <location>
        <begin position="397"/>
        <end position="462"/>
    </location>
</feature>
<dbReference type="InterPro" id="IPR012946">
    <property type="entry name" value="X8"/>
</dbReference>
<evidence type="ECO:0000313" key="17">
    <source>
        <dbReference type="EMBL" id="WVZ24910.1"/>
    </source>
</evidence>
<dbReference type="SUPFAM" id="SSF51445">
    <property type="entry name" value="(Trans)glycosidases"/>
    <property type="match status" value="1"/>
</dbReference>
<evidence type="ECO:0000313" key="18">
    <source>
        <dbReference type="Proteomes" id="UP001374535"/>
    </source>
</evidence>
<dbReference type="Pfam" id="PF00332">
    <property type="entry name" value="Glyco_hydro_17"/>
    <property type="match status" value="1"/>
</dbReference>
<dbReference type="EC" id="3.2.1.39" evidence="4"/>
<keyword evidence="10 14" id="KW-0326">Glycosidase</keyword>
<evidence type="ECO:0000259" key="16">
    <source>
        <dbReference type="SMART" id="SM00768"/>
    </source>
</evidence>
<keyword evidence="8" id="KW-0611">Plant defense</keyword>
<evidence type="ECO:0000256" key="12">
    <source>
        <dbReference type="ARBA" id="ARBA00033417"/>
    </source>
</evidence>
<dbReference type="EMBL" id="CP144700">
    <property type="protein sequence ID" value="WVZ24910.1"/>
    <property type="molecule type" value="Genomic_DNA"/>
</dbReference>
<evidence type="ECO:0000256" key="6">
    <source>
        <dbReference type="ARBA" id="ARBA00022729"/>
    </source>
</evidence>
<evidence type="ECO:0000256" key="1">
    <source>
        <dbReference type="ARBA" id="ARBA00000382"/>
    </source>
</evidence>
<feature type="compositionally biased region" description="Low complexity" evidence="15">
    <location>
        <begin position="400"/>
        <end position="442"/>
    </location>
</feature>
<comment type="catalytic activity">
    <reaction evidence="1">
        <text>Hydrolysis of (1-&gt;3)-beta-D-glucosidic linkages in (1-&gt;3)-beta-D-glucans.</text>
        <dbReference type="EC" id="3.2.1.39"/>
    </reaction>
</comment>
<dbReference type="FunFam" id="3.20.20.80:FF:000002">
    <property type="entry name" value="Glucan endo-1,3-beta-glucosidase 3"/>
    <property type="match status" value="1"/>
</dbReference>
<evidence type="ECO:0000256" key="15">
    <source>
        <dbReference type="SAM" id="MobiDB-lite"/>
    </source>
</evidence>
<name>A0AAQ3PC44_VIGMU</name>
<dbReference type="FunFam" id="1.20.58.1040:FF:000003">
    <property type="entry name" value="glucan endo-1,3-beta-glucosidase 7"/>
    <property type="match status" value="1"/>
</dbReference>